<proteinExistence type="predicted"/>
<dbReference type="EMBL" id="JARKHS020001265">
    <property type="protein sequence ID" value="KAK8787939.1"/>
    <property type="molecule type" value="Genomic_DNA"/>
</dbReference>
<organism evidence="2 3">
    <name type="scientific">Amblyomma americanum</name>
    <name type="common">Lone star tick</name>
    <dbReference type="NCBI Taxonomy" id="6943"/>
    <lineage>
        <taxon>Eukaryota</taxon>
        <taxon>Metazoa</taxon>
        <taxon>Ecdysozoa</taxon>
        <taxon>Arthropoda</taxon>
        <taxon>Chelicerata</taxon>
        <taxon>Arachnida</taxon>
        <taxon>Acari</taxon>
        <taxon>Parasitiformes</taxon>
        <taxon>Ixodida</taxon>
        <taxon>Ixodoidea</taxon>
        <taxon>Ixodidae</taxon>
        <taxon>Amblyomminae</taxon>
        <taxon>Amblyomma</taxon>
    </lineage>
</organism>
<evidence type="ECO:0000256" key="1">
    <source>
        <dbReference type="SAM" id="SignalP"/>
    </source>
</evidence>
<feature type="signal peptide" evidence="1">
    <location>
        <begin position="1"/>
        <end position="15"/>
    </location>
</feature>
<feature type="non-terminal residue" evidence="2">
    <location>
        <position position="98"/>
    </location>
</feature>
<sequence>MILFMPALALPAVGACVRQGVIFSGIFMLHQAFVNAPASLANVHGTAREGDLVNQRHYGKSKRDACQVRHVSPSIPCEVGVVYQVPFSCGAMYIGQTG</sequence>
<protein>
    <recommendedName>
        <fullName evidence="4">Secreted protein</fullName>
    </recommendedName>
</protein>
<reference evidence="2 3" key="1">
    <citation type="journal article" date="2023" name="Arcadia Sci">
        <title>De novo assembly of a long-read Amblyomma americanum tick genome.</title>
        <authorList>
            <person name="Chou S."/>
            <person name="Poskanzer K.E."/>
            <person name="Rollins M."/>
            <person name="Thuy-Boun P.S."/>
        </authorList>
    </citation>
    <scope>NUCLEOTIDE SEQUENCE [LARGE SCALE GENOMIC DNA]</scope>
    <source>
        <strain evidence="2">F_SG_1</strain>
        <tissue evidence="2">Salivary glands</tissue>
    </source>
</reference>
<evidence type="ECO:0000313" key="2">
    <source>
        <dbReference type="EMBL" id="KAK8787939.1"/>
    </source>
</evidence>
<accession>A0AAQ4FKX3</accession>
<feature type="chain" id="PRO_5042903008" description="Secreted protein" evidence="1">
    <location>
        <begin position="16"/>
        <end position="98"/>
    </location>
</feature>
<keyword evidence="1" id="KW-0732">Signal</keyword>
<keyword evidence="3" id="KW-1185">Reference proteome</keyword>
<evidence type="ECO:0000313" key="3">
    <source>
        <dbReference type="Proteomes" id="UP001321473"/>
    </source>
</evidence>
<evidence type="ECO:0008006" key="4">
    <source>
        <dbReference type="Google" id="ProtNLM"/>
    </source>
</evidence>
<comment type="caution">
    <text evidence="2">The sequence shown here is derived from an EMBL/GenBank/DDBJ whole genome shotgun (WGS) entry which is preliminary data.</text>
</comment>
<gene>
    <name evidence="2" type="ORF">V5799_022285</name>
</gene>
<name>A0AAQ4FKX3_AMBAM</name>
<dbReference type="Proteomes" id="UP001321473">
    <property type="component" value="Unassembled WGS sequence"/>
</dbReference>
<dbReference type="AlphaFoldDB" id="A0AAQ4FKX3"/>